<protein>
    <submittedName>
        <fullName evidence="1">Uncharacterized protein</fullName>
    </submittedName>
</protein>
<dbReference type="Proteomes" id="UP001239111">
    <property type="component" value="Chromosome 3"/>
</dbReference>
<evidence type="ECO:0000313" key="1">
    <source>
        <dbReference type="EMBL" id="KAJ8670315.1"/>
    </source>
</evidence>
<keyword evidence="2" id="KW-1185">Reference proteome</keyword>
<accession>A0ACC2NGH9</accession>
<dbReference type="EMBL" id="CM056743">
    <property type="protein sequence ID" value="KAJ8670315.1"/>
    <property type="molecule type" value="Genomic_DNA"/>
</dbReference>
<proteinExistence type="predicted"/>
<comment type="caution">
    <text evidence="1">The sequence shown here is derived from an EMBL/GenBank/DDBJ whole genome shotgun (WGS) entry which is preliminary data.</text>
</comment>
<evidence type="ECO:0000313" key="2">
    <source>
        <dbReference type="Proteomes" id="UP001239111"/>
    </source>
</evidence>
<organism evidence="1 2">
    <name type="scientific">Eretmocerus hayati</name>
    <dbReference type="NCBI Taxonomy" id="131215"/>
    <lineage>
        <taxon>Eukaryota</taxon>
        <taxon>Metazoa</taxon>
        <taxon>Ecdysozoa</taxon>
        <taxon>Arthropoda</taxon>
        <taxon>Hexapoda</taxon>
        <taxon>Insecta</taxon>
        <taxon>Pterygota</taxon>
        <taxon>Neoptera</taxon>
        <taxon>Endopterygota</taxon>
        <taxon>Hymenoptera</taxon>
        <taxon>Apocrita</taxon>
        <taxon>Proctotrupomorpha</taxon>
        <taxon>Chalcidoidea</taxon>
        <taxon>Aphelinidae</taxon>
        <taxon>Aphelininae</taxon>
        <taxon>Eretmocerus</taxon>
    </lineage>
</organism>
<reference evidence="1" key="1">
    <citation type="submission" date="2023-04" db="EMBL/GenBank/DDBJ databases">
        <title>A chromosome-level genome assembly of the parasitoid wasp Eretmocerus hayati.</title>
        <authorList>
            <person name="Zhong Y."/>
            <person name="Liu S."/>
            <person name="Liu Y."/>
        </authorList>
    </citation>
    <scope>NUCLEOTIDE SEQUENCE</scope>
    <source>
        <strain evidence="1">ZJU_SS_LIU_2023</strain>
    </source>
</reference>
<name>A0ACC2NGH9_9HYME</name>
<gene>
    <name evidence="1" type="ORF">QAD02_001574</name>
</gene>
<sequence length="366" mass="41977">MTARYRNHRNSVPNLLTIMCTRNTTRFSLVALQLLILLQLSTSIYHHNEPCPKYGCPLAPPIHEIEPYLPAPPGETPRCAQPGLTFCETTERYPRQLIKFLIERQPISIEQFLRDESLENFNAYRRNPDYDVGYDYPKPKTTPQFFASASASAVSQAQSSAIQLELPLNLTHNRYVQVPSVNTFFPQNAAITSQQSFGYQANLQLHPQFHRPILFDPNRGSRFKRDSRDARDSYGEVGHTRYENPLLNFAEQERNRARRQSDSNAVSICPTRSQFVMPKAALNNQGKWMYVVNLEEQAKYSQLVKSEVCISDTCDGLCSLPLGYSSKCQQQYVQKRLVALDGKGDRLYTDVFWFPHGCMCQVKLDY</sequence>